<protein>
    <submittedName>
        <fullName evidence="3">ComEA protein</fullName>
    </submittedName>
</protein>
<feature type="chain" id="PRO_5001860101" evidence="2">
    <location>
        <begin position="26"/>
        <end position="121"/>
    </location>
</feature>
<dbReference type="RefSeq" id="WP_048757572.1">
    <property type="nucleotide sequence ID" value="NZ_CCAZ020000002.1"/>
</dbReference>
<dbReference type="OrthoDB" id="9787778at2"/>
<dbReference type="Proteomes" id="UP000035762">
    <property type="component" value="Unassembled WGS sequence"/>
</dbReference>
<proteinExistence type="predicted"/>
<sequence length="121" mass="12808">MRYFKPVSLTAALLALGLLATPSFAQSTQPAPGTTMAPKTAPVSTPKSDKMAPKAAAQKELIDINSASADELKSLKGIGDAYSAAIIKNRPYKGKDDLVHKKVIPEKTYAAIKGQIIAKQK</sequence>
<name>A0A090MV59_AFIFE</name>
<feature type="region of interest" description="Disordered" evidence="1">
    <location>
        <begin position="26"/>
        <end position="55"/>
    </location>
</feature>
<feature type="signal peptide" evidence="2">
    <location>
        <begin position="1"/>
        <end position="25"/>
    </location>
</feature>
<evidence type="ECO:0000256" key="2">
    <source>
        <dbReference type="SAM" id="SignalP"/>
    </source>
</evidence>
<dbReference type="SUPFAM" id="SSF81585">
    <property type="entry name" value="PsbU/PolX domain-like"/>
    <property type="match status" value="1"/>
</dbReference>
<dbReference type="STRING" id="1035.BN961_03210"/>
<dbReference type="Gene3D" id="1.10.150.320">
    <property type="entry name" value="Photosystem II 12 kDa extrinsic protein"/>
    <property type="match status" value="1"/>
</dbReference>
<evidence type="ECO:0000313" key="4">
    <source>
        <dbReference type="Proteomes" id="UP000035762"/>
    </source>
</evidence>
<comment type="caution">
    <text evidence="3">The sequence shown here is derived from an EMBL/GenBank/DDBJ whole genome shotgun (WGS) entry which is preliminary data.</text>
</comment>
<keyword evidence="2" id="KW-0732">Signal</keyword>
<dbReference type="EMBL" id="CCAZ020000002">
    <property type="protein sequence ID" value="CEG09779.1"/>
    <property type="molecule type" value="Genomic_DNA"/>
</dbReference>
<accession>A0A090MV59</accession>
<dbReference type="Pfam" id="PF12836">
    <property type="entry name" value="HHH_3"/>
    <property type="match status" value="1"/>
</dbReference>
<gene>
    <name evidence="3" type="ORF">BN961_03210</name>
</gene>
<keyword evidence="4" id="KW-1185">Reference proteome</keyword>
<evidence type="ECO:0000256" key="1">
    <source>
        <dbReference type="SAM" id="MobiDB-lite"/>
    </source>
</evidence>
<dbReference type="AlphaFoldDB" id="A0A090MV59"/>
<evidence type="ECO:0000313" key="3">
    <source>
        <dbReference type="EMBL" id="CEG09779.1"/>
    </source>
</evidence>
<organism evidence="3 4">
    <name type="scientific">Afipia felis</name>
    <name type="common">Cat scratch disease bacillus</name>
    <dbReference type="NCBI Taxonomy" id="1035"/>
    <lineage>
        <taxon>Bacteria</taxon>
        <taxon>Pseudomonadati</taxon>
        <taxon>Pseudomonadota</taxon>
        <taxon>Alphaproteobacteria</taxon>
        <taxon>Hyphomicrobiales</taxon>
        <taxon>Nitrobacteraceae</taxon>
        <taxon>Afipia</taxon>
    </lineage>
</organism>
<reference evidence="3 4" key="1">
    <citation type="journal article" date="2014" name="Genome Announc.">
        <title>Genome Sequence of Afipia felis Strain 76713, Isolated in Hospital Water Using an Amoeba Co-Culture Procedure.</title>
        <authorList>
            <person name="Benamar S."/>
            <person name="La Scola B."/>
            <person name="Croce O."/>
        </authorList>
    </citation>
    <scope>NUCLEOTIDE SEQUENCE [LARGE SCALE GENOMIC DNA]</scope>
    <source>
        <strain evidence="3 4">76713</strain>
    </source>
</reference>